<evidence type="ECO:0000259" key="3">
    <source>
        <dbReference type="PROSITE" id="PS52006"/>
    </source>
</evidence>
<dbReference type="Gene3D" id="3.30.920.50">
    <property type="entry name" value="Beta-1,3-glucanase, C-terminal domain"/>
    <property type="match status" value="1"/>
</dbReference>
<dbReference type="InterPro" id="IPR037176">
    <property type="entry name" value="Osmotin/thaumatin-like_sf"/>
</dbReference>
<accession>N1PUC6</accession>
<keyword evidence="4" id="KW-0378">Hydrolase</keyword>
<feature type="signal peptide" evidence="2">
    <location>
        <begin position="1"/>
        <end position="21"/>
    </location>
</feature>
<keyword evidence="2" id="KW-0732">Signal</keyword>
<evidence type="ECO:0000256" key="2">
    <source>
        <dbReference type="SAM" id="SignalP"/>
    </source>
</evidence>
<dbReference type="STRING" id="675120.N1PUC6"/>
<reference evidence="4 5" key="2">
    <citation type="journal article" date="2012" name="PLoS Pathog.">
        <title>Diverse lifestyles and strategies of plant pathogenesis encoded in the genomes of eighteen Dothideomycetes fungi.</title>
        <authorList>
            <person name="Ohm R.A."/>
            <person name="Feau N."/>
            <person name="Henrissat B."/>
            <person name="Schoch C.L."/>
            <person name="Horwitz B.A."/>
            <person name="Barry K.W."/>
            <person name="Condon B.J."/>
            <person name="Copeland A.C."/>
            <person name="Dhillon B."/>
            <person name="Glaser F."/>
            <person name="Hesse C.N."/>
            <person name="Kosti I."/>
            <person name="LaButti K."/>
            <person name="Lindquist E.A."/>
            <person name="Lucas S."/>
            <person name="Salamov A.A."/>
            <person name="Bradshaw R.E."/>
            <person name="Ciuffetti L."/>
            <person name="Hamelin R.C."/>
            <person name="Kema G.H.J."/>
            <person name="Lawrence C."/>
            <person name="Scott J.A."/>
            <person name="Spatafora J.W."/>
            <person name="Turgeon B.G."/>
            <person name="de Wit P.J.G.M."/>
            <person name="Zhong S."/>
            <person name="Goodwin S.B."/>
            <person name="Grigoriev I.V."/>
        </authorList>
    </citation>
    <scope>NUCLEOTIDE SEQUENCE [LARGE SCALE GENOMIC DNA]</scope>
    <source>
        <strain evidence="5">NZE10 / CBS 128990</strain>
    </source>
</reference>
<dbReference type="eggNOG" id="ENOG502SJJ1">
    <property type="taxonomic scope" value="Eukaryota"/>
</dbReference>
<feature type="chain" id="PRO_5004109348" evidence="2">
    <location>
        <begin position="22"/>
        <end position="526"/>
    </location>
</feature>
<gene>
    <name evidence="4" type="ORF">DOTSEDRAFT_69092</name>
</gene>
<organism evidence="4 5">
    <name type="scientific">Dothistroma septosporum (strain NZE10 / CBS 128990)</name>
    <name type="common">Red band needle blight fungus</name>
    <name type="synonym">Mycosphaerella pini</name>
    <dbReference type="NCBI Taxonomy" id="675120"/>
    <lineage>
        <taxon>Eukaryota</taxon>
        <taxon>Fungi</taxon>
        <taxon>Dikarya</taxon>
        <taxon>Ascomycota</taxon>
        <taxon>Pezizomycotina</taxon>
        <taxon>Dothideomycetes</taxon>
        <taxon>Dothideomycetidae</taxon>
        <taxon>Mycosphaerellales</taxon>
        <taxon>Mycosphaerellaceae</taxon>
        <taxon>Dothistroma</taxon>
    </lineage>
</organism>
<reference evidence="5" key="1">
    <citation type="journal article" date="2012" name="PLoS Genet.">
        <title>The genomes of the fungal plant pathogens Cladosporium fulvum and Dothistroma septosporum reveal adaptation to different hosts and lifestyles but also signatures of common ancestry.</title>
        <authorList>
            <person name="de Wit P.J.G.M."/>
            <person name="van der Burgt A."/>
            <person name="Oekmen B."/>
            <person name="Stergiopoulos I."/>
            <person name="Abd-Elsalam K.A."/>
            <person name="Aerts A.L."/>
            <person name="Bahkali A.H."/>
            <person name="Beenen H.G."/>
            <person name="Chettri P."/>
            <person name="Cox M.P."/>
            <person name="Datema E."/>
            <person name="de Vries R.P."/>
            <person name="Dhillon B."/>
            <person name="Ganley A.R."/>
            <person name="Griffiths S.A."/>
            <person name="Guo Y."/>
            <person name="Hamelin R.C."/>
            <person name="Henrissat B."/>
            <person name="Kabir M.S."/>
            <person name="Jashni M.K."/>
            <person name="Kema G."/>
            <person name="Klaubauf S."/>
            <person name="Lapidus A."/>
            <person name="Levasseur A."/>
            <person name="Lindquist E."/>
            <person name="Mehrabi R."/>
            <person name="Ohm R.A."/>
            <person name="Owen T.J."/>
            <person name="Salamov A."/>
            <person name="Schwelm A."/>
            <person name="Schijlen E."/>
            <person name="Sun H."/>
            <person name="van den Burg H.A."/>
            <person name="van Ham R.C.H.J."/>
            <person name="Zhang S."/>
            <person name="Goodwin S.B."/>
            <person name="Grigoriev I.V."/>
            <person name="Collemare J."/>
            <person name="Bradshaw R.E."/>
        </authorList>
    </citation>
    <scope>NUCLEOTIDE SEQUENCE [LARGE SCALE GENOMIC DNA]</scope>
    <source>
        <strain evidence="5">NZE10 / CBS 128990</strain>
    </source>
</reference>
<dbReference type="Proteomes" id="UP000016933">
    <property type="component" value="Unassembled WGS sequence"/>
</dbReference>
<dbReference type="PANTHER" id="PTHR38165:SF1">
    <property type="entry name" value="GLUCANASE B"/>
    <property type="match status" value="1"/>
</dbReference>
<dbReference type="InterPro" id="IPR032477">
    <property type="entry name" value="Glyco_hydro_64"/>
</dbReference>
<dbReference type="EMBL" id="KB446536">
    <property type="protein sequence ID" value="EME46987.1"/>
    <property type="molecule type" value="Genomic_DNA"/>
</dbReference>
<protein>
    <submittedName>
        <fullName evidence="4">Glycoside hydrolase family 64 protein</fullName>
    </submittedName>
</protein>
<dbReference type="OMA" id="ASLNWGF"/>
<dbReference type="InterPro" id="IPR042517">
    <property type="entry name" value="Glyco_hydro_64_N_2"/>
</dbReference>
<evidence type="ECO:0000313" key="4">
    <source>
        <dbReference type="EMBL" id="EME46987.1"/>
    </source>
</evidence>
<sequence length="526" mass="55814">MYNKIASSALCLLRLASLASSLPVTVVESATANAIWVRKDNTLNATIYPAELKTINGVLLSLGSNDSTSNSIAPLSDSEGLGGDTSSNTASIPVTFPARTDRGPQFANLTTTALVTSTSSETSSSSSNDTYSVDAVASAASGTLQLQFINKWHTQNLIVTITGLDPNGALIMLGQNGQWVYPTTSSSTPQLVNANINIPLGKPNSTLSLTLPGYITSSRVWISEGPLKFYVVATPRGPGLVEPAAVNPADSNSQINYGFGELSWGQSFGLFADITAVDFVGLPLGLELIDTANQQQSVLGTPANAAAALCNQLKAQKKIDGRAWDQLCAYTPNGDLVRVLAPALLQSQKPKVFGTYFAEYVNDVWNHYKSHDLIIDTQTTPGNVTCRVTGNTLNCAGDTRGYAKPTNLDIFGCNTGSFAIQAGDNDVHLAVVPRLCAAFNRATLLLPDGNIQPCLPPQTYYTQDSARAVNTRPMNHYSDLVHKMEIGQKGYAFSYDDVAPSPAEDRSGLVFSTSPKMLTWIVGGSG</sequence>
<evidence type="ECO:0000256" key="1">
    <source>
        <dbReference type="SAM" id="MobiDB-lite"/>
    </source>
</evidence>
<keyword evidence="5" id="KW-1185">Reference proteome</keyword>
<name>N1PUC6_DOTSN</name>
<dbReference type="PANTHER" id="PTHR38165">
    <property type="match status" value="1"/>
</dbReference>
<dbReference type="GO" id="GO:0016787">
    <property type="term" value="F:hydrolase activity"/>
    <property type="evidence" value="ECO:0007669"/>
    <property type="project" value="UniProtKB-KW"/>
</dbReference>
<dbReference type="AlphaFoldDB" id="N1PUC6"/>
<proteinExistence type="predicted"/>
<dbReference type="Pfam" id="PF16483">
    <property type="entry name" value="Glyco_hydro_64"/>
    <property type="match status" value="1"/>
</dbReference>
<feature type="domain" description="GH64" evidence="3">
    <location>
        <begin position="128"/>
        <end position="515"/>
    </location>
</feature>
<dbReference type="OrthoDB" id="10058186at2759"/>
<feature type="region of interest" description="Disordered" evidence="1">
    <location>
        <begin position="71"/>
        <end position="104"/>
    </location>
</feature>
<dbReference type="InterPro" id="IPR037398">
    <property type="entry name" value="Glyco_hydro_64_fam"/>
</dbReference>
<dbReference type="Gene3D" id="2.60.110.10">
    <property type="entry name" value="Thaumatin"/>
    <property type="match status" value="1"/>
</dbReference>
<evidence type="ECO:0000313" key="5">
    <source>
        <dbReference type="Proteomes" id="UP000016933"/>
    </source>
</evidence>
<dbReference type="HOGENOM" id="CLU_032886_0_0_1"/>
<dbReference type="PROSITE" id="PS52006">
    <property type="entry name" value="GH64"/>
    <property type="match status" value="1"/>
</dbReference>